<evidence type="ECO:0000256" key="2">
    <source>
        <dbReference type="ARBA" id="ARBA00009045"/>
    </source>
</evidence>
<dbReference type="InterPro" id="IPR050925">
    <property type="entry name" value="Rhomboid_protease_S54"/>
</dbReference>
<feature type="domain" description="Peptidase S54 rhomboid" evidence="8">
    <location>
        <begin position="51"/>
        <end position="187"/>
    </location>
</feature>
<dbReference type="InterPro" id="IPR035952">
    <property type="entry name" value="Rhomboid-like_sf"/>
</dbReference>
<organism evidence="9 10">
    <name type="scientific">Periweissella ghanensis</name>
    <dbReference type="NCBI Taxonomy" id="467997"/>
    <lineage>
        <taxon>Bacteria</taxon>
        <taxon>Bacillati</taxon>
        <taxon>Bacillota</taxon>
        <taxon>Bacilli</taxon>
        <taxon>Lactobacillales</taxon>
        <taxon>Lactobacillaceae</taxon>
        <taxon>Periweissella</taxon>
    </lineage>
</organism>
<dbReference type="Pfam" id="PF01694">
    <property type="entry name" value="Rhomboid"/>
    <property type="match status" value="1"/>
</dbReference>
<keyword evidence="4 9" id="KW-0378">Hydrolase</keyword>
<keyword evidence="6 7" id="KW-0472">Membrane</keyword>
<keyword evidence="10" id="KW-1185">Reference proteome</keyword>
<evidence type="ECO:0000256" key="1">
    <source>
        <dbReference type="ARBA" id="ARBA00004141"/>
    </source>
</evidence>
<evidence type="ECO:0000256" key="3">
    <source>
        <dbReference type="ARBA" id="ARBA00022692"/>
    </source>
</evidence>
<feature type="transmembrane region" description="Helical" evidence="7">
    <location>
        <begin position="200"/>
        <end position="220"/>
    </location>
</feature>
<evidence type="ECO:0000313" key="9">
    <source>
        <dbReference type="EMBL" id="CAH0419310.1"/>
    </source>
</evidence>
<evidence type="ECO:0000313" key="10">
    <source>
        <dbReference type="Proteomes" id="UP000789719"/>
    </source>
</evidence>
<sequence length="222" mass="24391">MQITTKKPYVTYVLVTINVIVFGIMTLSGGTTNIANLLRFGASFQPYILAGQWYRLVTPMFIHIGFEHLFLNMLTLYFCGIFLEQLFGWWRFTLIYFIAGIGGNLLSAALAPTTVSAGASTAIFGMFGAFVMLGLVYRESEYFQALGRQFGILIILNLAFAFWPGTGIDILGHIGGLIAGFLAALMVGTPVVFGPNKRPYQLMGLAGLIIYTIATSWWLING</sequence>
<keyword evidence="9" id="KW-0645">Protease</keyword>
<evidence type="ECO:0000256" key="4">
    <source>
        <dbReference type="ARBA" id="ARBA00022801"/>
    </source>
</evidence>
<protein>
    <submittedName>
        <fullName evidence="9">Rhomboid protease GluP</fullName>
        <ecNumber evidence="9">3.4.21.105</ecNumber>
    </submittedName>
</protein>
<feature type="transmembrane region" description="Helical" evidence="7">
    <location>
        <begin position="90"/>
        <end position="111"/>
    </location>
</feature>
<dbReference type="PANTHER" id="PTHR43731:SF14">
    <property type="entry name" value="PRESENILIN-ASSOCIATED RHOMBOID-LIKE PROTEIN, MITOCHONDRIAL"/>
    <property type="match status" value="1"/>
</dbReference>
<reference evidence="9 10" key="1">
    <citation type="submission" date="2021-11" db="EMBL/GenBank/DDBJ databases">
        <authorList>
            <person name="Depoorter E."/>
        </authorList>
    </citation>
    <scope>NUCLEOTIDE SEQUENCE [LARGE SCALE GENOMIC DNA]</scope>
    <source>
        <strain evidence="9 10">LMG 24286</strain>
    </source>
</reference>
<feature type="transmembrane region" description="Helical" evidence="7">
    <location>
        <begin position="146"/>
        <end position="164"/>
    </location>
</feature>
<dbReference type="Proteomes" id="UP000789719">
    <property type="component" value="Unassembled WGS sequence"/>
</dbReference>
<feature type="transmembrane region" description="Helical" evidence="7">
    <location>
        <begin position="170"/>
        <end position="193"/>
    </location>
</feature>
<dbReference type="GO" id="GO:0008233">
    <property type="term" value="F:peptidase activity"/>
    <property type="evidence" value="ECO:0007669"/>
    <property type="project" value="UniProtKB-KW"/>
</dbReference>
<gene>
    <name evidence="9" type="primary">gluP</name>
    <name evidence="9" type="ORF">WGH24286_01758</name>
</gene>
<keyword evidence="5 7" id="KW-1133">Transmembrane helix</keyword>
<dbReference type="RefSeq" id="WP_230099348.1">
    <property type="nucleotide sequence ID" value="NZ_CAKKNT010000032.1"/>
</dbReference>
<comment type="similarity">
    <text evidence="2">Belongs to the peptidase S54 family.</text>
</comment>
<keyword evidence="3 7" id="KW-0812">Transmembrane</keyword>
<dbReference type="EMBL" id="CAKKNT010000032">
    <property type="protein sequence ID" value="CAH0419310.1"/>
    <property type="molecule type" value="Genomic_DNA"/>
</dbReference>
<evidence type="ECO:0000259" key="8">
    <source>
        <dbReference type="Pfam" id="PF01694"/>
    </source>
</evidence>
<comment type="caution">
    <text evidence="9">The sequence shown here is derived from an EMBL/GenBank/DDBJ whole genome shotgun (WGS) entry which is preliminary data.</text>
</comment>
<name>A0ABM8ZD97_9LACO</name>
<dbReference type="EC" id="3.4.21.105" evidence="9"/>
<dbReference type="SUPFAM" id="SSF144091">
    <property type="entry name" value="Rhomboid-like"/>
    <property type="match status" value="1"/>
</dbReference>
<accession>A0ABM8ZD97</accession>
<proteinExistence type="inferred from homology"/>
<evidence type="ECO:0000256" key="5">
    <source>
        <dbReference type="ARBA" id="ARBA00022989"/>
    </source>
</evidence>
<feature type="transmembrane region" description="Helical" evidence="7">
    <location>
        <begin position="12"/>
        <end position="40"/>
    </location>
</feature>
<comment type="subcellular location">
    <subcellularLocation>
        <location evidence="1">Membrane</location>
        <topology evidence="1">Multi-pass membrane protein</topology>
    </subcellularLocation>
</comment>
<feature type="transmembrane region" description="Helical" evidence="7">
    <location>
        <begin position="60"/>
        <end position="83"/>
    </location>
</feature>
<dbReference type="InterPro" id="IPR022764">
    <property type="entry name" value="Peptidase_S54_rhomboid_dom"/>
</dbReference>
<evidence type="ECO:0000256" key="6">
    <source>
        <dbReference type="ARBA" id="ARBA00023136"/>
    </source>
</evidence>
<feature type="transmembrane region" description="Helical" evidence="7">
    <location>
        <begin position="117"/>
        <end position="137"/>
    </location>
</feature>
<dbReference type="Gene3D" id="1.20.1540.10">
    <property type="entry name" value="Rhomboid-like"/>
    <property type="match status" value="1"/>
</dbReference>
<dbReference type="PANTHER" id="PTHR43731">
    <property type="entry name" value="RHOMBOID PROTEASE"/>
    <property type="match status" value="1"/>
</dbReference>
<evidence type="ECO:0000256" key="7">
    <source>
        <dbReference type="SAM" id="Phobius"/>
    </source>
</evidence>
<dbReference type="GO" id="GO:0006508">
    <property type="term" value="P:proteolysis"/>
    <property type="evidence" value="ECO:0007669"/>
    <property type="project" value="UniProtKB-KW"/>
</dbReference>